<proteinExistence type="predicted"/>
<accession>A0ABD4SV37</accession>
<dbReference type="Proteomes" id="UP001200247">
    <property type="component" value="Unassembled WGS sequence"/>
</dbReference>
<gene>
    <name evidence="1" type="ORF">LH440_14620</name>
</gene>
<reference evidence="1 2" key="1">
    <citation type="submission" date="2021-10" db="EMBL/GenBank/DDBJ databases">
        <title>Whole-genome sequencing analysis of Laribacter hongkongensis: virulence gene profiles, carbohydrate-active enzyme prediction, and antimicrobial resistance characterization.</title>
        <authorList>
            <person name="Yuan P."/>
            <person name="Zhan Y."/>
            <person name="Chen D."/>
        </authorList>
    </citation>
    <scope>NUCLEOTIDE SEQUENCE [LARGE SCALE GENOMIC DNA]</scope>
    <source>
        <strain evidence="1 2">W67</strain>
    </source>
</reference>
<dbReference type="InterPro" id="IPR008861">
    <property type="entry name" value="GpX-like"/>
</dbReference>
<evidence type="ECO:0000313" key="1">
    <source>
        <dbReference type="EMBL" id="MCG9027116.1"/>
    </source>
</evidence>
<protein>
    <submittedName>
        <fullName evidence="1">Tail protein X</fullName>
    </submittedName>
</protein>
<dbReference type="EMBL" id="JAJAXM010000037">
    <property type="protein sequence ID" value="MCG9027116.1"/>
    <property type="molecule type" value="Genomic_DNA"/>
</dbReference>
<sequence>MQVMTQQHDTVDALVWRHTGRTQGMVEAVLALNPGLADRGPLLPAGLMVKLPDAPVAPPALHLIQLWD</sequence>
<name>A0ABD4SV37_9NEIS</name>
<comment type="caution">
    <text evidence="1">The sequence shown here is derived from an EMBL/GenBank/DDBJ whole genome shotgun (WGS) entry which is preliminary data.</text>
</comment>
<evidence type="ECO:0000313" key="2">
    <source>
        <dbReference type="Proteomes" id="UP001200247"/>
    </source>
</evidence>
<dbReference type="Pfam" id="PF05489">
    <property type="entry name" value="Phage_tail_X"/>
    <property type="match status" value="1"/>
</dbReference>
<dbReference type="AlphaFoldDB" id="A0ABD4SV37"/>
<organism evidence="1 2">
    <name type="scientific">Laribacter hongkongensis</name>
    <dbReference type="NCBI Taxonomy" id="168471"/>
    <lineage>
        <taxon>Bacteria</taxon>
        <taxon>Pseudomonadati</taxon>
        <taxon>Pseudomonadota</taxon>
        <taxon>Betaproteobacteria</taxon>
        <taxon>Neisseriales</taxon>
        <taxon>Aquaspirillaceae</taxon>
        <taxon>Laribacter</taxon>
    </lineage>
</organism>